<keyword evidence="3" id="KW-1185">Reference proteome</keyword>
<protein>
    <submittedName>
        <fullName evidence="2">Peptidase, M23/M37 family protein</fullName>
    </submittedName>
</protein>
<organism evidence="2 3">
    <name type="scientific">Oceanicola granulosus (strain ATCC BAA-861 / DSM 15982 / KCTC 12143 / HTCC2516)</name>
    <dbReference type="NCBI Taxonomy" id="314256"/>
    <lineage>
        <taxon>Bacteria</taxon>
        <taxon>Pseudomonadati</taxon>
        <taxon>Pseudomonadota</taxon>
        <taxon>Alphaproteobacteria</taxon>
        <taxon>Rhodobacterales</taxon>
        <taxon>Roseobacteraceae</taxon>
        <taxon>Oceanicola</taxon>
    </lineage>
</organism>
<dbReference type="OrthoDB" id="5489603at2"/>
<name>Q2CB45_OCEGH</name>
<dbReference type="Proteomes" id="UP000003635">
    <property type="component" value="Unassembled WGS sequence"/>
</dbReference>
<dbReference type="PANTHER" id="PTHR21666:SF270">
    <property type="entry name" value="MUREIN HYDROLASE ACTIVATOR ENVC"/>
    <property type="match status" value="1"/>
</dbReference>
<evidence type="ECO:0000259" key="1">
    <source>
        <dbReference type="Pfam" id="PF01551"/>
    </source>
</evidence>
<dbReference type="InterPro" id="IPR050570">
    <property type="entry name" value="Cell_wall_metabolism_enzyme"/>
</dbReference>
<dbReference type="Gene3D" id="2.70.70.10">
    <property type="entry name" value="Glucose Permease (Domain IIA)"/>
    <property type="match status" value="1"/>
</dbReference>
<dbReference type="EMBL" id="AAOT01000043">
    <property type="protein sequence ID" value="EAR49885.1"/>
    <property type="molecule type" value="Genomic_DNA"/>
</dbReference>
<dbReference type="AlphaFoldDB" id="Q2CB45"/>
<dbReference type="InterPro" id="IPR011055">
    <property type="entry name" value="Dup_hybrid_motif"/>
</dbReference>
<sequence length="316" mass="33580">MRWWLAVTAGLAAQAAEAEIRLALPVDCRLGESCYIQQYTDRDRGPGATDHACGTLSYDGHKGTDFALPTLADLDRDIAVLAAAPGTVRGVRNDMADALPWTRGDIDGRECGNGVVLDHGDGWETQYCHMRRGSVAVRTGERVARGQRLGVIGLSGETEFPHLHLSVRRDGAVVDPFDADNSCGAPVVSLWEQAPDYRPGGLLAAGWAAAVPDYADVKAGRADAEAPVGRDAPGLVLWGYAYGGRAGDVLRLAFTGPEGVRFAQEAAVEHDQALFYRAGGRRTPAGGWPAGRYTGTVELVRDGAVIDRAETAITLD</sequence>
<accession>Q2CB45</accession>
<dbReference type="STRING" id="314256.OG2516_14161"/>
<dbReference type="PANTHER" id="PTHR21666">
    <property type="entry name" value="PEPTIDASE-RELATED"/>
    <property type="match status" value="1"/>
</dbReference>
<dbReference type="RefSeq" id="WP_007256348.1">
    <property type="nucleotide sequence ID" value="NZ_CH724108.1"/>
</dbReference>
<comment type="caution">
    <text evidence="2">The sequence shown here is derived from an EMBL/GenBank/DDBJ whole genome shotgun (WGS) entry which is preliminary data.</text>
</comment>
<feature type="domain" description="M23ase beta-sheet core" evidence="1">
    <location>
        <begin position="60"/>
        <end position="176"/>
    </location>
</feature>
<dbReference type="eggNOG" id="COG0739">
    <property type="taxonomic scope" value="Bacteria"/>
</dbReference>
<dbReference type="SUPFAM" id="SSF51261">
    <property type="entry name" value="Duplicated hybrid motif"/>
    <property type="match status" value="1"/>
</dbReference>
<dbReference type="GO" id="GO:0004222">
    <property type="term" value="F:metalloendopeptidase activity"/>
    <property type="evidence" value="ECO:0007669"/>
    <property type="project" value="TreeGrafter"/>
</dbReference>
<gene>
    <name evidence="2" type="ORF">OG2516_14161</name>
</gene>
<evidence type="ECO:0000313" key="3">
    <source>
        <dbReference type="Proteomes" id="UP000003635"/>
    </source>
</evidence>
<reference evidence="2 3" key="1">
    <citation type="journal article" date="2010" name="J. Bacteriol.">
        <title>Genome sequences of Oceanicola granulosus HTCC2516(T) and Oceanicola batsensis HTCC2597(TDelta).</title>
        <authorList>
            <person name="Thrash J.C."/>
            <person name="Cho J.C."/>
            <person name="Vergin K.L."/>
            <person name="Giovannoni S.J."/>
        </authorList>
    </citation>
    <scope>NUCLEOTIDE SEQUENCE [LARGE SCALE GENOMIC DNA]</scope>
    <source>
        <strain evidence="3">ATCC BAA-861 / DSM 15982 / KCTC 12143 / HTCC2516</strain>
    </source>
</reference>
<evidence type="ECO:0000313" key="2">
    <source>
        <dbReference type="EMBL" id="EAR49885.1"/>
    </source>
</evidence>
<dbReference type="HOGENOM" id="CLU_073817_0_0_5"/>
<proteinExistence type="predicted"/>
<dbReference type="InterPro" id="IPR016047">
    <property type="entry name" value="M23ase_b-sheet_dom"/>
</dbReference>
<dbReference type="Pfam" id="PF01551">
    <property type="entry name" value="Peptidase_M23"/>
    <property type="match status" value="1"/>
</dbReference>
<dbReference type="CDD" id="cd12797">
    <property type="entry name" value="M23_peptidase"/>
    <property type="match status" value="1"/>
</dbReference>